<accession>A0AAV7P1T2</accession>
<dbReference type="Pfam" id="PF00622">
    <property type="entry name" value="SPRY"/>
    <property type="match status" value="1"/>
</dbReference>
<gene>
    <name evidence="5" type="ORF">NDU88_009370</name>
</gene>
<dbReference type="Pfam" id="PF13765">
    <property type="entry name" value="PRY"/>
    <property type="match status" value="1"/>
</dbReference>
<dbReference type="InterPro" id="IPR006574">
    <property type="entry name" value="PRY"/>
</dbReference>
<evidence type="ECO:0000313" key="5">
    <source>
        <dbReference type="EMBL" id="KAJ1121252.1"/>
    </source>
</evidence>
<dbReference type="CDD" id="cd13733">
    <property type="entry name" value="SPRY_PRY_C-I_1"/>
    <property type="match status" value="1"/>
</dbReference>
<dbReference type="PROSITE" id="PS50188">
    <property type="entry name" value="B302_SPRY"/>
    <property type="match status" value="1"/>
</dbReference>
<feature type="domain" description="B30.2/SPRY" evidence="4">
    <location>
        <begin position="170"/>
        <end position="365"/>
    </location>
</feature>
<dbReference type="PRINTS" id="PR01407">
    <property type="entry name" value="BUTYPHLNCDUF"/>
</dbReference>
<dbReference type="Proteomes" id="UP001066276">
    <property type="component" value="Chromosome 8"/>
</dbReference>
<dbReference type="EMBL" id="JANPWB010000012">
    <property type="protein sequence ID" value="KAJ1121252.1"/>
    <property type="molecule type" value="Genomic_DNA"/>
</dbReference>
<keyword evidence="6" id="KW-1185">Reference proteome</keyword>
<dbReference type="SUPFAM" id="SSF49899">
    <property type="entry name" value="Concanavalin A-like lectins/glucanases"/>
    <property type="match status" value="1"/>
</dbReference>
<dbReference type="InterPro" id="IPR001870">
    <property type="entry name" value="B30.2/SPRY"/>
</dbReference>
<dbReference type="InterPro" id="IPR050143">
    <property type="entry name" value="TRIM/RBCC"/>
</dbReference>
<evidence type="ECO:0000313" key="6">
    <source>
        <dbReference type="Proteomes" id="UP001066276"/>
    </source>
</evidence>
<evidence type="ECO:0000259" key="4">
    <source>
        <dbReference type="PROSITE" id="PS50188"/>
    </source>
</evidence>
<dbReference type="InterPro" id="IPR003877">
    <property type="entry name" value="SPRY_dom"/>
</dbReference>
<feature type="coiled-coil region" evidence="2">
    <location>
        <begin position="77"/>
        <end position="122"/>
    </location>
</feature>
<dbReference type="InterPro" id="IPR003879">
    <property type="entry name" value="Butyrophylin_SPRY"/>
</dbReference>
<feature type="region of interest" description="Disordered" evidence="3">
    <location>
        <begin position="1"/>
        <end position="20"/>
    </location>
</feature>
<dbReference type="FunFam" id="2.60.120.920:FF:000004">
    <property type="entry name" value="Butyrophilin subfamily 1 member A1"/>
    <property type="match status" value="1"/>
</dbReference>
<dbReference type="AlphaFoldDB" id="A0AAV7P1T2"/>
<dbReference type="SMART" id="SM00449">
    <property type="entry name" value="SPRY"/>
    <property type="match status" value="1"/>
</dbReference>
<name>A0AAV7P1T2_PLEWA</name>
<organism evidence="5 6">
    <name type="scientific">Pleurodeles waltl</name>
    <name type="common">Iberian ribbed newt</name>
    <dbReference type="NCBI Taxonomy" id="8319"/>
    <lineage>
        <taxon>Eukaryota</taxon>
        <taxon>Metazoa</taxon>
        <taxon>Chordata</taxon>
        <taxon>Craniata</taxon>
        <taxon>Vertebrata</taxon>
        <taxon>Euteleostomi</taxon>
        <taxon>Amphibia</taxon>
        <taxon>Batrachia</taxon>
        <taxon>Caudata</taxon>
        <taxon>Salamandroidea</taxon>
        <taxon>Salamandridae</taxon>
        <taxon>Pleurodelinae</taxon>
        <taxon>Pleurodeles</taxon>
    </lineage>
</organism>
<evidence type="ECO:0000256" key="2">
    <source>
        <dbReference type="SAM" id="Coils"/>
    </source>
</evidence>
<protein>
    <recommendedName>
        <fullName evidence="4">B30.2/SPRY domain-containing protein</fullName>
    </recommendedName>
</protein>
<dbReference type="SMART" id="SM00589">
    <property type="entry name" value="PRY"/>
    <property type="match status" value="1"/>
</dbReference>
<keyword evidence="1 2" id="KW-0175">Coiled coil</keyword>
<dbReference type="InterPro" id="IPR013320">
    <property type="entry name" value="ConA-like_dom_sf"/>
</dbReference>
<evidence type="ECO:0000256" key="1">
    <source>
        <dbReference type="ARBA" id="ARBA00023054"/>
    </source>
</evidence>
<sequence length="380" mass="44076">MENRRKGEELQDGLGDGEEKASKTIDIQLKNLKINLMEELIGFQNEESFQASELEVKVQRQRDRIIHEFEELWLYLEKEKMRLLSRLEREKEEVLRMRLEKAAQLEEKRSSLQRLVTEMEEKPQQPRVDLGKDMQRALRRFQTLKDMKERLGLKEQAKILRYFDEESAEIQKNVIESLEWRRCCLFTAADGVVLDPESAHPQLSLSEDRRSVIMGRAAVGVPDAPERFDAPYVVGLPRLTSGIHYWEVEVGEMREWILGVCYESVKRKGVFEPSPENGFWAVGLWDGYRALTTAYPGSPLYPRQRPRVVGVFVNYEAGSITFYNVEDGCHLATFPPTSFCQPLRPYFCTWDTVTALRLSPVIKSMEGRPHMTGEQSHPSF</sequence>
<comment type="caution">
    <text evidence="5">The sequence shown here is derived from an EMBL/GenBank/DDBJ whole genome shotgun (WGS) entry which is preliminary data.</text>
</comment>
<dbReference type="PANTHER" id="PTHR24103">
    <property type="entry name" value="E3 UBIQUITIN-PROTEIN LIGASE TRIM"/>
    <property type="match status" value="1"/>
</dbReference>
<proteinExistence type="predicted"/>
<reference evidence="5" key="1">
    <citation type="journal article" date="2022" name="bioRxiv">
        <title>Sequencing and chromosome-scale assembly of the giantPleurodeles waltlgenome.</title>
        <authorList>
            <person name="Brown T."/>
            <person name="Elewa A."/>
            <person name="Iarovenko S."/>
            <person name="Subramanian E."/>
            <person name="Araus A.J."/>
            <person name="Petzold A."/>
            <person name="Susuki M."/>
            <person name="Suzuki K.-i.T."/>
            <person name="Hayashi T."/>
            <person name="Toyoda A."/>
            <person name="Oliveira C."/>
            <person name="Osipova E."/>
            <person name="Leigh N.D."/>
            <person name="Simon A."/>
            <person name="Yun M.H."/>
        </authorList>
    </citation>
    <scope>NUCLEOTIDE SEQUENCE</scope>
    <source>
        <strain evidence="5">20211129_DDA</strain>
        <tissue evidence="5">Liver</tissue>
    </source>
</reference>
<evidence type="ECO:0000256" key="3">
    <source>
        <dbReference type="SAM" id="MobiDB-lite"/>
    </source>
</evidence>
<dbReference type="InterPro" id="IPR043136">
    <property type="entry name" value="B30.2/SPRY_sf"/>
</dbReference>
<dbReference type="Gene3D" id="2.60.120.920">
    <property type="match status" value="1"/>
</dbReference>